<reference evidence="1 2" key="1">
    <citation type="journal article" date="2015" name="Proc. Natl. Acad. Sci. U.S.A.">
        <title>Expanded metabolic versatility of ubiquitous nitrite-oxidizing bacteria from the genus Nitrospira.</title>
        <authorList>
            <person name="Koch H."/>
            <person name="Lucker S."/>
            <person name="Albertsen M."/>
            <person name="Kitzinger K."/>
            <person name="Herbold C."/>
            <person name="Spieck E."/>
            <person name="Nielsen P.H."/>
            <person name="Wagner M."/>
            <person name="Daims H."/>
        </authorList>
    </citation>
    <scope>NUCLEOTIDE SEQUENCE [LARGE SCALE GENOMIC DNA]</scope>
    <source>
        <strain evidence="1 2">NSP M-1</strain>
    </source>
</reference>
<dbReference type="KEGG" id="nmv:NITMOv2_2432"/>
<protein>
    <submittedName>
        <fullName evidence="1">Uncharacterized protein</fullName>
    </submittedName>
</protein>
<evidence type="ECO:0000313" key="2">
    <source>
        <dbReference type="Proteomes" id="UP000069205"/>
    </source>
</evidence>
<proteinExistence type="predicted"/>
<keyword evidence="2" id="KW-1185">Reference proteome</keyword>
<dbReference type="Proteomes" id="UP000069205">
    <property type="component" value="Chromosome"/>
</dbReference>
<gene>
    <name evidence="1" type="ORF">NITMOv2_2432</name>
</gene>
<dbReference type="AlphaFoldDB" id="A0A0K2GD11"/>
<dbReference type="PATRIC" id="fig|42253.5.peg.2398"/>
<dbReference type="RefSeq" id="WP_053379948.1">
    <property type="nucleotide sequence ID" value="NZ_CP011801.1"/>
</dbReference>
<accession>A0A0K2GD11</accession>
<name>A0A0K2GD11_NITMO</name>
<dbReference type="EMBL" id="CP011801">
    <property type="protein sequence ID" value="ALA58845.1"/>
    <property type="molecule type" value="Genomic_DNA"/>
</dbReference>
<dbReference type="OrthoDB" id="2645267at2"/>
<evidence type="ECO:0000313" key="1">
    <source>
        <dbReference type="EMBL" id="ALA58845.1"/>
    </source>
</evidence>
<organism evidence="1 2">
    <name type="scientific">Nitrospira moscoviensis</name>
    <dbReference type="NCBI Taxonomy" id="42253"/>
    <lineage>
        <taxon>Bacteria</taxon>
        <taxon>Pseudomonadati</taxon>
        <taxon>Nitrospirota</taxon>
        <taxon>Nitrospiria</taxon>
        <taxon>Nitrospirales</taxon>
        <taxon>Nitrospiraceae</taxon>
        <taxon>Nitrospira</taxon>
    </lineage>
</organism>
<sequence length="74" mass="8690">MAGLHFVFSCAVCRKIRDDHWDGANEQAWCSLVDFLRRHQTHAEDVILSECYCPDCTLSYDRLMRYGQAQLDFM</sequence>